<dbReference type="OrthoDB" id="8899077at2"/>
<dbReference type="Pfam" id="PF10094">
    <property type="entry name" value="DUF2332"/>
    <property type="match status" value="1"/>
</dbReference>
<keyword evidence="2" id="KW-1185">Reference proteome</keyword>
<organism evidence="1 2">
    <name type="scientific">Aeromicrobium erythreum</name>
    <dbReference type="NCBI Taxonomy" id="2041"/>
    <lineage>
        <taxon>Bacteria</taxon>
        <taxon>Bacillati</taxon>
        <taxon>Actinomycetota</taxon>
        <taxon>Actinomycetes</taxon>
        <taxon>Propionibacteriales</taxon>
        <taxon>Nocardioidaceae</taxon>
        <taxon>Aeromicrobium</taxon>
    </lineage>
</organism>
<dbReference type="Proteomes" id="UP000067689">
    <property type="component" value="Chromosome"/>
</dbReference>
<evidence type="ECO:0000313" key="1">
    <source>
        <dbReference type="EMBL" id="ALX05381.1"/>
    </source>
</evidence>
<dbReference type="InterPro" id="IPR011200">
    <property type="entry name" value="UCP012608"/>
</dbReference>
<protein>
    <recommendedName>
        <fullName evidence="3">DUF2332 domain-containing protein</fullName>
    </recommendedName>
</protein>
<dbReference type="EMBL" id="CP011502">
    <property type="protein sequence ID" value="ALX05381.1"/>
    <property type="molecule type" value="Genomic_DNA"/>
</dbReference>
<gene>
    <name evidence="1" type="ORF">AERYTH_12085</name>
</gene>
<dbReference type="PATRIC" id="fig|2041.4.peg.2517"/>
<evidence type="ECO:0000313" key="2">
    <source>
        <dbReference type="Proteomes" id="UP000067689"/>
    </source>
</evidence>
<dbReference type="RefSeq" id="WP_067859008.1">
    <property type="nucleotide sequence ID" value="NZ_CP011502.1"/>
</dbReference>
<reference evidence="1 2" key="1">
    <citation type="journal article" date="1991" name="Int. J. Syst. Bacteriol.">
        <title>Description of the erythromycin-producing bacterium Arthrobacter sp. strain NRRL B-3381 as Aeromicrobium erythreum gen. nov., sp. nov.</title>
        <authorList>
            <person name="Miller E.S."/>
            <person name="Woese C.R."/>
            <person name="Brenner S."/>
        </authorList>
    </citation>
    <scope>NUCLEOTIDE SEQUENCE [LARGE SCALE GENOMIC DNA]</scope>
    <source>
        <strain evidence="1 2">AR18</strain>
    </source>
</reference>
<dbReference type="STRING" id="2041.AERYTH_12085"/>
<dbReference type="KEGG" id="aer:AERYTH_12085"/>
<accession>A0A0U4CJ11</accession>
<name>A0A0U4CJ11_9ACTN</name>
<proteinExistence type="predicted"/>
<dbReference type="AlphaFoldDB" id="A0A0U4CJ11"/>
<evidence type="ECO:0008006" key="3">
    <source>
        <dbReference type="Google" id="ProtNLM"/>
    </source>
</evidence>
<sequence length="331" mass="35096">MEHGQELAEEYREFAAQAADSATFMAWSAAVADDAEVLDWLATLPRAKQQPNLVLAAARLHGVPAPGPYAALREALLADGSDGPIRATVLERSTQTNEVGRLATLAPAFAIVAAQHDDAPLSLLEVGASAGLCLYPDRYTYRWRTEGGDVVVGTGPGLACDVTGPAPLPQRVPRVAARRGIDLNPLDVTSPDDVAWLETLVWPEHDDRRARLRAALEVARADPPHVVAGDLLTELPQLVEEAAADGPVVVLHSAVIAYLDDHQRVAFDELARGLVADGACHWVSNESSRVLPSITATASSPGPERHAFVLGLDGQAVAGAHGHGRTLHWLA</sequence>